<feature type="compositionally biased region" description="Pro residues" evidence="1">
    <location>
        <begin position="11"/>
        <end position="23"/>
    </location>
</feature>
<feature type="compositionally biased region" description="Acidic residues" evidence="1">
    <location>
        <begin position="204"/>
        <end position="215"/>
    </location>
</feature>
<dbReference type="RefSeq" id="XP_009496548.1">
    <property type="nucleotide sequence ID" value="XM_009498273.1"/>
</dbReference>
<dbReference type="Proteomes" id="UP000030693">
    <property type="component" value="Unassembled WGS sequence"/>
</dbReference>
<feature type="compositionally biased region" description="Low complexity" evidence="1">
    <location>
        <begin position="132"/>
        <end position="156"/>
    </location>
</feature>
<keyword evidence="3" id="KW-1185">Reference proteome</keyword>
<dbReference type="EMBL" id="KB932207">
    <property type="protein sequence ID" value="KCV68977.1"/>
    <property type="molecule type" value="Genomic_DNA"/>
</dbReference>
<reference evidence="2" key="1">
    <citation type="submission" date="2013-04" db="EMBL/GenBank/DDBJ databases">
        <title>The Genome Sequence of Fonticula alba ATCC 38817.</title>
        <authorList>
            <consortium name="The Broad Institute Genomics Platform"/>
            <person name="Russ C."/>
            <person name="Cuomo C."/>
            <person name="Burger G."/>
            <person name="Gray M.W."/>
            <person name="Holland P.W.H."/>
            <person name="King N."/>
            <person name="Lang F.B.F."/>
            <person name="Roger A.J."/>
            <person name="Ruiz-Trillo I."/>
            <person name="Brown M."/>
            <person name="Walker B."/>
            <person name="Young S."/>
            <person name="Zeng Q."/>
            <person name="Gargeya S."/>
            <person name="Fitzgerald M."/>
            <person name="Haas B."/>
            <person name="Abouelleil A."/>
            <person name="Allen A.W."/>
            <person name="Alvarado L."/>
            <person name="Arachchi H.M."/>
            <person name="Berlin A.M."/>
            <person name="Chapman S.B."/>
            <person name="Gainer-Dewar J."/>
            <person name="Goldberg J."/>
            <person name="Griggs A."/>
            <person name="Gujja S."/>
            <person name="Hansen M."/>
            <person name="Howarth C."/>
            <person name="Imamovic A."/>
            <person name="Ireland A."/>
            <person name="Larimer J."/>
            <person name="McCowan C."/>
            <person name="Murphy C."/>
            <person name="Pearson M."/>
            <person name="Poon T.W."/>
            <person name="Priest M."/>
            <person name="Roberts A."/>
            <person name="Saif S."/>
            <person name="Shea T."/>
            <person name="Sisk P."/>
            <person name="Sykes S."/>
            <person name="Wortman J."/>
            <person name="Nusbaum C."/>
            <person name="Birren B."/>
        </authorList>
    </citation>
    <scope>NUCLEOTIDE SEQUENCE [LARGE SCALE GENOMIC DNA]</scope>
    <source>
        <strain evidence="2">ATCC 38817</strain>
    </source>
</reference>
<proteinExistence type="predicted"/>
<feature type="region of interest" description="Disordered" evidence="1">
    <location>
        <begin position="1"/>
        <end position="230"/>
    </location>
</feature>
<feature type="compositionally biased region" description="Basic and acidic residues" evidence="1">
    <location>
        <begin position="216"/>
        <end position="230"/>
    </location>
</feature>
<organism evidence="2">
    <name type="scientific">Fonticula alba</name>
    <name type="common">Slime mold</name>
    <dbReference type="NCBI Taxonomy" id="691883"/>
    <lineage>
        <taxon>Eukaryota</taxon>
        <taxon>Rotosphaerida</taxon>
        <taxon>Fonticulaceae</taxon>
        <taxon>Fonticula</taxon>
    </lineage>
</organism>
<feature type="compositionally biased region" description="Acidic residues" evidence="1">
    <location>
        <begin position="172"/>
        <end position="184"/>
    </location>
</feature>
<feature type="compositionally biased region" description="Polar residues" evidence="1">
    <location>
        <begin position="99"/>
        <end position="109"/>
    </location>
</feature>
<accession>A0A058Z660</accession>
<name>A0A058Z660_FONAL</name>
<evidence type="ECO:0000313" key="2">
    <source>
        <dbReference type="EMBL" id="KCV68977.1"/>
    </source>
</evidence>
<protein>
    <submittedName>
        <fullName evidence="2">Uncharacterized protein</fullName>
    </submittedName>
</protein>
<evidence type="ECO:0000313" key="3">
    <source>
        <dbReference type="Proteomes" id="UP000030693"/>
    </source>
</evidence>
<dbReference type="GeneID" id="20529122"/>
<sequence>MHRPLGDSPPSLFPPDDLPPLPPVSLGAPVLLVGQPAPTLSSPTMTPVLLDEEPEQDEPMASLSVVPEPEPAPGAASMPELEPGSEATPTPGPDHAESFTPSSEPNGTWESPELGPSPVASRSTPPGGDSPMAFSSDMTTDDTAAPTAATSPSSAAVHEQGDNEEDAARAEDDSDSDSDSEEDFTWSAPTPARPRRPKYHPSDNESDDDDDDDDDSGHHRSILDGAREYDRTETARLDMLQTIEDVPGALPPLPSPRPPFAALPVSDLSLHLPQQLIRLLEVAGDAADELGGNLDTLRDASSLDHANDHLPDYMDALSQYLINIQGAEPLLREFLGLVDSIESQTKVAILTAATAEAPFQANSYLEEKTYELQAITASLGRQELDKLLDKIDRTLFDHYTQKTGSE</sequence>
<dbReference type="AlphaFoldDB" id="A0A058Z660"/>
<gene>
    <name evidence="2" type="ORF">H696_04397</name>
</gene>
<evidence type="ECO:0000256" key="1">
    <source>
        <dbReference type="SAM" id="MobiDB-lite"/>
    </source>
</evidence>
<feature type="compositionally biased region" description="Low complexity" evidence="1">
    <location>
        <begin position="1"/>
        <end position="10"/>
    </location>
</feature>